<proteinExistence type="predicted"/>
<keyword evidence="2" id="KW-1185">Reference proteome</keyword>
<sequence length="75" mass="8947">MEMASTCSSDRVFLDLELLLNRFRDRDVLYDARGSIKHMKFLKTFLMCARKWSQSNDLYLESDNVVKKMMNCWNS</sequence>
<gene>
    <name evidence="1" type="ORF">GSCOC_T00030939001</name>
</gene>
<evidence type="ECO:0000313" key="1">
    <source>
        <dbReference type="EMBL" id="CDP10266.1"/>
    </source>
</evidence>
<dbReference type="EMBL" id="HG739128">
    <property type="protein sequence ID" value="CDP10266.1"/>
    <property type="molecule type" value="Genomic_DNA"/>
</dbReference>
<accession>A0A068UPC5</accession>
<dbReference type="InParanoid" id="A0A068UPC5"/>
<evidence type="ECO:0000313" key="2">
    <source>
        <dbReference type="Proteomes" id="UP000295252"/>
    </source>
</evidence>
<reference evidence="2" key="1">
    <citation type="journal article" date="2014" name="Science">
        <title>The coffee genome provides insight into the convergent evolution of caffeine biosynthesis.</title>
        <authorList>
            <person name="Denoeud F."/>
            <person name="Carretero-Paulet L."/>
            <person name="Dereeper A."/>
            <person name="Droc G."/>
            <person name="Guyot R."/>
            <person name="Pietrella M."/>
            <person name="Zheng C."/>
            <person name="Alberti A."/>
            <person name="Anthony F."/>
            <person name="Aprea G."/>
            <person name="Aury J.M."/>
            <person name="Bento P."/>
            <person name="Bernard M."/>
            <person name="Bocs S."/>
            <person name="Campa C."/>
            <person name="Cenci A."/>
            <person name="Combes M.C."/>
            <person name="Crouzillat D."/>
            <person name="Da Silva C."/>
            <person name="Daddiego L."/>
            <person name="De Bellis F."/>
            <person name="Dussert S."/>
            <person name="Garsmeur O."/>
            <person name="Gayraud T."/>
            <person name="Guignon V."/>
            <person name="Jahn K."/>
            <person name="Jamilloux V."/>
            <person name="Joet T."/>
            <person name="Labadie K."/>
            <person name="Lan T."/>
            <person name="Leclercq J."/>
            <person name="Lepelley M."/>
            <person name="Leroy T."/>
            <person name="Li L.T."/>
            <person name="Librado P."/>
            <person name="Lopez L."/>
            <person name="Munoz A."/>
            <person name="Noel B."/>
            <person name="Pallavicini A."/>
            <person name="Perrotta G."/>
            <person name="Poncet V."/>
            <person name="Pot D."/>
            <person name="Priyono X."/>
            <person name="Rigoreau M."/>
            <person name="Rouard M."/>
            <person name="Rozas J."/>
            <person name="Tranchant-Dubreuil C."/>
            <person name="VanBuren R."/>
            <person name="Zhang Q."/>
            <person name="Andrade A.C."/>
            <person name="Argout X."/>
            <person name="Bertrand B."/>
            <person name="de Kochko A."/>
            <person name="Graziosi G."/>
            <person name="Henry R.J."/>
            <person name="Jayarama X."/>
            <person name="Ming R."/>
            <person name="Nagai C."/>
            <person name="Rounsley S."/>
            <person name="Sankoff D."/>
            <person name="Giuliano G."/>
            <person name="Albert V.A."/>
            <person name="Wincker P."/>
            <person name="Lashermes P."/>
        </authorList>
    </citation>
    <scope>NUCLEOTIDE SEQUENCE [LARGE SCALE GENOMIC DNA]</scope>
    <source>
        <strain evidence="2">cv. DH200-94</strain>
    </source>
</reference>
<dbReference type="AlphaFoldDB" id="A0A068UPC5"/>
<protein>
    <submittedName>
        <fullName evidence="1">Uncharacterized protein</fullName>
    </submittedName>
</protein>
<dbReference type="Gramene" id="CDP10266">
    <property type="protein sequence ID" value="CDP10266"/>
    <property type="gene ID" value="GSCOC_T00030939001"/>
</dbReference>
<name>A0A068UPC5_COFCA</name>
<organism evidence="1 2">
    <name type="scientific">Coffea canephora</name>
    <name type="common">Robusta coffee</name>
    <dbReference type="NCBI Taxonomy" id="49390"/>
    <lineage>
        <taxon>Eukaryota</taxon>
        <taxon>Viridiplantae</taxon>
        <taxon>Streptophyta</taxon>
        <taxon>Embryophyta</taxon>
        <taxon>Tracheophyta</taxon>
        <taxon>Spermatophyta</taxon>
        <taxon>Magnoliopsida</taxon>
        <taxon>eudicotyledons</taxon>
        <taxon>Gunneridae</taxon>
        <taxon>Pentapetalae</taxon>
        <taxon>asterids</taxon>
        <taxon>lamiids</taxon>
        <taxon>Gentianales</taxon>
        <taxon>Rubiaceae</taxon>
        <taxon>Ixoroideae</taxon>
        <taxon>Gardenieae complex</taxon>
        <taxon>Bertiereae - Coffeeae clade</taxon>
        <taxon>Coffeeae</taxon>
        <taxon>Coffea</taxon>
    </lineage>
</organism>
<dbReference type="PhylomeDB" id="A0A068UPC5"/>
<dbReference type="Proteomes" id="UP000295252">
    <property type="component" value="Chromosome V"/>
</dbReference>